<dbReference type="AlphaFoldDB" id="A0A4S4BRN0"/>
<reference evidence="1 2" key="1">
    <citation type="submission" date="2019-04" db="EMBL/GenBank/DDBJ databases">
        <title>Bacillus sediminilitoris sp. nov., isolated from a tidal flat sediment on the East China Sea.</title>
        <authorList>
            <person name="Wei Y."/>
            <person name="Mao H."/>
            <person name="Fang J."/>
        </authorList>
    </citation>
    <scope>NUCLEOTIDE SEQUENCE [LARGE SCALE GENOMIC DNA]</scope>
    <source>
        <strain evidence="1 2">DSL-17</strain>
    </source>
</reference>
<proteinExistence type="predicted"/>
<dbReference type="SUPFAM" id="SSF57938">
    <property type="entry name" value="DnaJ/Hsp40 cysteine-rich domain"/>
    <property type="match status" value="1"/>
</dbReference>
<dbReference type="EMBL" id="SSNT01000018">
    <property type="protein sequence ID" value="THF76829.1"/>
    <property type="molecule type" value="Genomic_DNA"/>
</dbReference>
<protein>
    <submittedName>
        <fullName evidence="1">Methionine aminopeptidase</fullName>
    </submittedName>
</protein>
<dbReference type="OrthoDB" id="2882832at2"/>
<keyword evidence="1" id="KW-0645">Protease</keyword>
<evidence type="ECO:0000313" key="2">
    <source>
        <dbReference type="Proteomes" id="UP000310334"/>
    </source>
</evidence>
<keyword evidence="2" id="KW-1185">Reference proteome</keyword>
<comment type="caution">
    <text evidence="1">The sequence shown here is derived from an EMBL/GenBank/DDBJ whole genome shotgun (WGS) entry which is preliminary data.</text>
</comment>
<sequence length="66" mass="7800">MKFFRFFTNWYKAKQEKHMNKMKIQGKCPVCRGNGFASISSPYLGNIVECYYCKGTGLYAEWEKNK</sequence>
<keyword evidence="1" id="KW-0378">Hydrolase</keyword>
<gene>
    <name evidence="1" type="ORF">E6W99_20765</name>
</gene>
<dbReference type="RefSeq" id="WP_136357402.1">
    <property type="nucleotide sequence ID" value="NZ_CP046266.1"/>
</dbReference>
<name>A0A4S4BRN0_9BACI</name>
<dbReference type="GO" id="GO:0004177">
    <property type="term" value="F:aminopeptidase activity"/>
    <property type="evidence" value="ECO:0007669"/>
    <property type="project" value="UniProtKB-KW"/>
</dbReference>
<dbReference type="InterPro" id="IPR036410">
    <property type="entry name" value="HSP_DnaJ_Cys-rich_dom_sf"/>
</dbReference>
<evidence type="ECO:0000313" key="1">
    <source>
        <dbReference type="EMBL" id="THF76829.1"/>
    </source>
</evidence>
<accession>A0A4S4BRN0</accession>
<keyword evidence="1" id="KW-0031">Aminopeptidase</keyword>
<dbReference type="Proteomes" id="UP000310334">
    <property type="component" value="Unassembled WGS sequence"/>
</dbReference>
<organism evidence="1 2">
    <name type="scientific">Metabacillus sediminilitoris</name>
    <dbReference type="NCBI Taxonomy" id="2567941"/>
    <lineage>
        <taxon>Bacteria</taxon>
        <taxon>Bacillati</taxon>
        <taxon>Bacillota</taxon>
        <taxon>Bacilli</taxon>
        <taxon>Bacillales</taxon>
        <taxon>Bacillaceae</taxon>
        <taxon>Metabacillus</taxon>
    </lineage>
</organism>